<dbReference type="AlphaFoldDB" id="A0A1C0AR78"/>
<organism evidence="5 6">
    <name type="scientific">Tessaracoccus lapidicaptus</name>
    <dbReference type="NCBI Taxonomy" id="1427523"/>
    <lineage>
        <taxon>Bacteria</taxon>
        <taxon>Bacillati</taxon>
        <taxon>Actinomycetota</taxon>
        <taxon>Actinomycetes</taxon>
        <taxon>Propionibacteriales</taxon>
        <taxon>Propionibacteriaceae</taxon>
        <taxon>Tessaracoccus</taxon>
    </lineage>
</organism>
<keyword evidence="3" id="KW-1133">Transmembrane helix</keyword>
<evidence type="ECO:0000313" key="6">
    <source>
        <dbReference type="Proteomes" id="UP000093501"/>
    </source>
</evidence>
<dbReference type="InterPro" id="IPR050922">
    <property type="entry name" value="LytR/CpsA/Psr_CW_biosynth"/>
</dbReference>
<dbReference type="EMBL" id="MBQD01000004">
    <property type="protein sequence ID" value="OCL36898.1"/>
    <property type="molecule type" value="Genomic_DNA"/>
</dbReference>
<gene>
    <name evidence="5" type="ORF">BCR15_12490</name>
</gene>
<name>A0A1C0AR78_9ACTN</name>
<keyword evidence="3" id="KW-0472">Membrane</keyword>
<keyword evidence="6" id="KW-1185">Reference proteome</keyword>
<feature type="region of interest" description="Disordered" evidence="2">
    <location>
        <begin position="1"/>
        <end position="22"/>
    </location>
</feature>
<reference evidence="6" key="1">
    <citation type="submission" date="2016-07" db="EMBL/GenBank/DDBJ databases">
        <authorList>
            <person name="Florea S."/>
            <person name="Webb J.S."/>
            <person name="Jaromczyk J."/>
            <person name="Schardl C.L."/>
        </authorList>
    </citation>
    <scope>NUCLEOTIDE SEQUENCE [LARGE SCALE GENOMIC DNA]</scope>
    <source>
        <strain evidence="6">IPBSL-7</strain>
    </source>
</reference>
<feature type="domain" description="Cell envelope-related transcriptional attenuator" evidence="4">
    <location>
        <begin position="114"/>
        <end position="256"/>
    </location>
</feature>
<dbReference type="NCBIfam" id="TIGR00350">
    <property type="entry name" value="lytR_cpsA_psr"/>
    <property type="match status" value="1"/>
</dbReference>
<comment type="caution">
    <text evidence="5">The sequence shown here is derived from an EMBL/GenBank/DDBJ whole genome shotgun (WGS) entry which is preliminary data.</text>
</comment>
<comment type="similarity">
    <text evidence="1">Belongs to the LytR/CpsA/Psr (LCP) family.</text>
</comment>
<feature type="transmembrane region" description="Helical" evidence="3">
    <location>
        <begin position="31"/>
        <end position="53"/>
    </location>
</feature>
<sequence>MTMSHASDEGLGVFDDDRPTAPRRKKRRGPLFVLLMVCIGVLAIALGVAGYYAGRGLAALDSVSRDQQLTPQDYEGRPAPATPKPAASGEEQAQAPVNFVLMGSDSRSDIENGRSDSMMIAHVTGDRKAVYLVSFPRDMWVDIPGHGKGKLNWAYAYGGPQLTVRTLEQLTGVRMDHTVLIDFEGFVKLTDAVGGIEVYNPWETEQNPGVRFEEGLIQLDGERALTYVRERYPLPNGDLDRAYRQRTVVKAIIRKIMTPETLANPVTFTQVVGQLADTVTVDDAMTNQYVTDLALSMRLEGTGSIGMLQAPIKGFGTIEGQSVDVVDTEGLAELSAALAGDTMDEYHAANLDEASGELGEVEPEE</sequence>
<dbReference type="Pfam" id="PF03816">
    <property type="entry name" value="LytR_cpsA_psr"/>
    <property type="match status" value="1"/>
</dbReference>
<accession>A0A1C0AR78</accession>
<keyword evidence="3" id="KW-0812">Transmembrane</keyword>
<evidence type="ECO:0000259" key="4">
    <source>
        <dbReference type="Pfam" id="PF03816"/>
    </source>
</evidence>
<dbReference type="PANTHER" id="PTHR33392:SF6">
    <property type="entry name" value="POLYISOPRENYL-TEICHOIC ACID--PEPTIDOGLYCAN TEICHOIC ACID TRANSFERASE TAGU"/>
    <property type="match status" value="1"/>
</dbReference>
<feature type="region of interest" description="Disordered" evidence="2">
    <location>
        <begin position="68"/>
        <end position="93"/>
    </location>
</feature>
<dbReference type="Proteomes" id="UP000093501">
    <property type="component" value="Unassembled WGS sequence"/>
</dbReference>
<protein>
    <recommendedName>
        <fullName evidence="4">Cell envelope-related transcriptional attenuator domain-containing protein</fullName>
    </recommendedName>
</protein>
<evidence type="ECO:0000256" key="2">
    <source>
        <dbReference type="SAM" id="MobiDB-lite"/>
    </source>
</evidence>
<dbReference type="InterPro" id="IPR004474">
    <property type="entry name" value="LytR_CpsA_psr"/>
</dbReference>
<evidence type="ECO:0000256" key="1">
    <source>
        <dbReference type="ARBA" id="ARBA00006068"/>
    </source>
</evidence>
<evidence type="ECO:0000313" key="5">
    <source>
        <dbReference type="EMBL" id="OCL36898.1"/>
    </source>
</evidence>
<dbReference type="PANTHER" id="PTHR33392">
    <property type="entry name" value="POLYISOPRENYL-TEICHOIC ACID--PEPTIDOGLYCAN TEICHOIC ACID TRANSFERASE TAGU"/>
    <property type="match status" value="1"/>
</dbReference>
<proteinExistence type="inferred from homology"/>
<dbReference type="Gene3D" id="3.40.630.190">
    <property type="entry name" value="LCP protein"/>
    <property type="match status" value="1"/>
</dbReference>
<evidence type="ECO:0000256" key="3">
    <source>
        <dbReference type="SAM" id="Phobius"/>
    </source>
</evidence>